<feature type="region of interest" description="Disordered" evidence="1">
    <location>
        <begin position="1"/>
        <end position="22"/>
    </location>
</feature>
<proteinExistence type="predicted"/>
<dbReference type="EMBL" id="BMQQ01000019">
    <property type="protein sequence ID" value="GGT47137.1"/>
    <property type="molecule type" value="Genomic_DNA"/>
</dbReference>
<keyword evidence="3" id="KW-1185">Reference proteome</keyword>
<protein>
    <submittedName>
        <fullName evidence="2">Uncharacterized protein</fullName>
    </submittedName>
</protein>
<dbReference type="Proteomes" id="UP000619486">
    <property type="component" value="Unassembled WGS sequence"/>
</dbReference>
<evidence type="ECO:0000313" key="2">
    <source>
        <dbReference type="EMBL" id="GGT47137.1"/>
    </source>
</evidence>
<sequence>MHEVGAVVGDGGSHPPAGQGDAHLRIAGQRQGGDPHHRAGRVRVVPGGYGRGYDERFMAAGGEVPCGLQGAVRHTVDVGGKGFGDDDDTHTGVVVAPGVARPTWIFPPVERPMSVWARAACAPGWVVRFPRPCGRSPRGHVSAPARFVLPDPYTAAPAGPVRPIRTPLLRPGPYA</sequence>
<evidence type="ECO:0000256" key="1">
    <source>
        <dbReference type="SAM" id="MobiDB-lite"/>
    </source>
</evidence>
<accession>A0A918H9Z4</accession>
<evidence type="ECO:0000313" key="3">
    <source>
        <dbReference type="Proteomes" id="UP000619486"/>
    </source>
</evidence>
<reference evidence="2" key="2">
    <citation type="submission" date="2020-09" db="EMBL/GenBank/DDBJ databases">
        <authorList>
            <person name="Sun Q."/>
            <person name="Ohkuma M."/>
        </authorList>
    </citation>
    <scope>NUCLEOTIDE SEQUENCE</scope>
    <source>
        <strain evidence="2">JCM 3172</strain>
    </source>
</reference>
<gene>
    <name evidence="2" type="ORF">GCM10014713_46460</name>
</gene>
<comment type="caution">
    <text evidence="2">The sequence shown here is derived from an EMBL/GenBank/DDBJ whole genome shotgun (WGS) entry which is preliminary data.</text>
</comment>
<dbReference type="AlphaFoldDB" id="A0A918H9Z4"/>
<name>A0A918H9Z4_9ACTN</name>
<reference evidence="2" key="1">
    <citation type="journal article" date="2014" name="Int. J. Syst. Evol. Microbiol.">
        <title>Complete genome sequence of Corynebacterium casei LMG S-19264T (=DSM 44701T), isolated from a smear-ripened cheese.</title>
        <authorList>
            <consortium name="US DOE Joint Genome Institute (JGI-PGF)"/>
            <person name="Walter F."/>
            <person name="Albersmeier A."/>
            <person name="Kalinowski J."/>
            <person name="Ruckert C."/>
        </authorList>
    </citation>
    <scope>NUCLEOTIDE SEQUENCE</scope>
    <source>
        <strain evidence="2">JCM 3172</strain>
    </source>
</reference>
<organism evidence="2 3">
    <name type="scientific">Streptomyces purpureus</name>
    <dbReference type="NCBI Taxonomy" id="1951"/>
    <lineage>
        <taxon>Bacteria</taxon>
        <taxon>Bacillati</taxon>
        <taxon>Actinomycetota</taxon>
        <taxon>Actinomycetes</taxon>
        <taxon>Kitasatosporales</taxon>
        <taxon>Streptomycetaceae</taxon>
        <taxon>Streptomyces</taxon>
    </lineage>
</organism>